<dbReference type="GO" id="GO:0007165">
    <property type="term" value="P:signal transduction"/>
    <property type="evidence" value="ECO:0007669"/>
    <property type="project" value="InterPro"/>
</dbReference>
<feature type="region of interest" description="Disordered" evidence="1">
    <location>
        <begin position="1143"/>
        <end position="1170"/>
    </location>
</feature>
<dbReference type="InterPro" id="IPR008936">
    <property type="entry name" value="Rho_GTPase_activation_prot"/>
</dbReference>
<dbReference type="KEGG" id="hazt:108681812"/>
<organism evidence="3 4">
    <name type="scientific">Hyalella azteca</name>
    <name type="common">Amphipod</name>
    <dbReference type="NCBI Taxonomy" id="294128"/>
    <lineage>
        <taxon>Eukaryota</taxon>
        <taxon>Metazoa</taxon>
        <taxon>Ecdysozoa</taxon>
        <taxon>Arthropoda</taxon>
        <taxon>Crustacea</taxon>
        <taxon>Multicrustacea</taxon>
        <taxon>Malacostraca</taxon>
        <taxon>Eumalacostraca</taxon>
        <taxon>Peracarida</taxon>
        <taxon>Amphipoda</taxon>
        <taxon>Senticaudata</taxon>
        <taxon>Talitrida</taxon>
        <taxon>Talitroidea</taxon>
        <taxon>Hyalellidae</taxon>
        <taxon>Hyalella</taxon>
    </lineage>
</organism>
<feature type="region of interest" description="Disordered" evidence="1">
    <location>
        <begin position="391"/>
        <end position="431"/>
    </location>
</feature>
<evidence type="ECO:0000256" key="1">
    <source>
        <dbReference type="SAM" id="MobiDB-lite"/>
    </source>
</evidence>
<dbReference type="Gene3D" id="1.10.555.10">
    <property type="entry name" value="Rho GTPase activation protein"/>
    <property type="match status" value="1"/>
</dbReference>
<feature type="compositionally biased region" description="Basic residues" evidence="1">
    <location>
        <begin position="761"/>
        <end position="771"/>
    </location>
</feature>
<feature type="region of interest" description="Disordered" evidence="1">
    <location>
        <begin position="45"/>
        <end position="91"/>
    </location>
</feature>
<feature type="region of interest" description="Disordered" evidence="1">
    <location>
        <begin position="337"/>
        <end position="365"/>
    </location>
</feature>
<dbReference type="AlphaFoldDB" id="A0A8B7PLV2"/>
<dbReference type="PANTHER" id="PTHR15670">
    <property type="entry name" value="RHO GTPASE ACTIVATING PROTEIN 11A"/>
    <property type="match status" value="1"/>
</dbReference>
<protein>
    <submittedName>
        <fullName evidence="4">Uncharacterized protein LOC108681812</fullName>
    </submittedName>
</protein>
<dbReference type="GO" id="GO:0005096">
    <property type="term" value="F:GTPase activator activity"/>
    <property type="evidence" value="ECO:0007669"/>
    <property type="project" value="TreeGrafter"/>
</dbReference>
<dbReference type="GeneID" id="108681812"/>
<dbReference type="RefSeq" id="XP_018026376.1">
    <property type="nucleotide sequence ID" value="XM_018170887.2"/>
</dbReference>
<keyword evidence="3" id="KW-1185">Reference proteome</keyword>
<feature type="domain" description="Rho-GAP" evidence="2">
    <location>
        <begin position="114"/>
        <end position="319"/>
    </location>
</feature>
<dbReference type="InterPro" id="IPR000198">
    <property type="entry name" value="RhoGAP_dom"/>
</dbReference>
<feature type="region of interest" description="Disordered" evidence="1">
    <location>
        <begin position="728"/>
        <end position="818"/>
    </location>
</feature>
<accession>A0A8B7PLV2</accession>
<reference evidence="4" key="1">
    <citation type="submission" date="2025-08" db="UniProtKB">
        <authorList>
            <consortium name="RefSeq"/>
        </authorList>
    </citation>
    <scope>IDENTIFICATION</scope>
    <source>
        <tissue evidence="4">Whole organism</tissue>
    </source>
</reference>
<name>A0A8B7PLV2_HYAAZ</name>
<evidence type="ECO:0000313" key="3">
    <source>
        <dbReference type="Proteomes" id="UP000694843"/>
    </source>
</evidence>
<feature type="compositionally biased region" description="Basic and acidic residues" evidence="1">
    <location>
        <begin position="58"/>
        <end position="75"/>
    </location>
</feature>
<evidence type="ECO:0000313" key="4">
    <source>
        <dbReference type="RefSeq" id="XP_018026376.1"/>
    </source>
</evidence>
<dbReference type="InterPro" id="IPR042869">
    <property type="entry name" value="ARHGAP11A/B"/>
</dbReference>
<dbReference type="OrthoDB" id="410651at2759"/>
<proteinExistence type="predicted"/>
<dbReference type="PROSITE" id="PS50238">
    <property type="entry name" value="RHOGAP"/>
    <property type="match status" value="1"/>
</dbReference>
<gene>
    <name evidence="4" type="primary">LOC108681812</name>
</gene>
<feature type="compositionally biased region" description="Polar residues" evidence="1">
    <location>
        <begin position="78"/>
        <end position="87"/>
    </location>
</feature>
<dbReference type="PANTHER" id="PTHR15670:SF4">
    <property type="entry name" value="RHO GTPASE-ACTIVATING PROTEIN 11A"/>
    <property type="match status" value="1"/>
</dbReference>
<dbReference type="SMART" id="SM00324">
    <property type="entry name" value="RhoGAP"/>
    <property type="match status" value="1"/>
</dbReference>
<feature type="compositionally biased region" description="Polar residues" evidence="1">
    <location>
        <begin position="728"/>
        <end position="738"/>
    </location>
</feature>
<dbReference type="Pfam" id="PF00620">
    <property type="entry name" value="RhoGAP"/>
    <property type="match status" value="1"/>
</dbReference>
<dbReference type="Proteomes" id="UP000694843">
    <property type="component" value="Unplaced"/>
</dbReference>
<sequence>MELVNEEDVKELVKEELSKLGILDSPVLTDIKKQGYGAKLLGRTGVAPANKNVKNKKKEHDLSKESPVAPKHDGFRNNPKSPFSKNRNSTKKKNMVLQNKVFGVGLSQSPQCKASLPDGNCVQVPQFLVDSCNVLRKHITLEGIFRKAGSSSRQNEIKRLVDSGAGLPSNIHAVDAACLIKQFFRCLPQPILETSVHTRMLRCLLTLEEGEPRVAGLVLCSLLLPSPSQHCLVYFLNFLNEIVQESSSNRMDAYNLAVVLSPNLLPMTLSHPTLTTNPTNNPTGCRKSKFDASAITEDNIIAANIDIMQELIKHQHRMCRVHVDVWSSLLQEQQLRASAPNEAQDATDGPRVAIAALPKNKKRRSASIHRLMSGLRRVVGAQAAAALPEHLPINTNSPHPLQQHRITRHTSSPPPHSRSTSLAPTNRHPYRLPAVSSPPHLSIAGRVQIASSPLRSPSRLPIVPSPVLLFSPSHAKPSLHPLGDGIPLRLRSPGKRKSSVLLSSGEIHDEDLPKKKARLGAAPMERSGTARLSYAAAVAASPKMPPPQVQPATAVVKVRRSATTRESSSGIRRSSFARHPSLGVFIEPSLSSSKKCSPRQRRSLNSNLGEMLVGIGEKWIVKSDKMIEPKPKKKPTLVLYPYASDETPIASSAPITSQRCLADETKIKGVETNIEVMSGEIQPLLLYKSKSEIISRSSEQQSVSRTPLKVSKAEDHVKFQTTPSIDSSMKFTAATPNRDQLEIPATPVSEGFTPRQSSGRCSKRARRKARNARLALQSELDGESDTPSRPSPYVEPAETKQTSRDSPVVVEPPARGGSDLVTLESQYETIKGAVETLEKQMDDAAFDELKRSLFGDEEITSIASLNHNEIIQSAYDRMKKESSLLGISPSENLSRRLDRELKIRRRRSGENCVVRSPSARKIGTIRRRSKELVVKSQQGCTSVEVPTDLKGARTPRLKEALLKSPLSHSLKRGRPNSVRCGLPFVVRPMEADVSVVKPRKDTPPLSTQSTLVNANVEPSTPNLSGNPEELQYKLSPGNMDDHSLPSVMPGVTLNELSSVEMENEHWVTASDFLEEVESQICNETSESGTPLGKQKDGNRPSIAALKKQKKVTANVQLFNQLGCNTQQRRQSRVCATPMGACPALPRPAVSERRQQNSLSQQRSRPRASLTPRHFANCSASRRPRMVAVVSPLKENFVNVTHVTAMPSGNFEQSVFKTPQRPPPATPKRPKGHVSITHLSLESPGRVERQSSF</sequence>
<feature type="region of interest" description="Disordered" evidence="1">
    <location>
        <begin position="1210"/>
        <end position="1252"/>
    </location>
</feature>
<evidence type="ECO:0000259" key="2">
    <source>
        <dbReference type="PROSITE" id="PS50238"/>
    </source>
</evidence>
<dbReference type="SUPFAM" id="SSF48350">
    <property type="entry name" value="GTPase activation domain, GAP"/>
    <property type="match status" value="1"/>
</dbReference>